<feature type="signal peptide" evidence="8">
    <location>
        <begin position="1"/>
        <end position="22"/>
    </location>
</feature>
<dbReference type="EC" id="3.2.1.17" evidence="2"/>
<evidence type="ECO:0000256" key="5">
    <source>
        <dbReference type="ARBA" id="ARBA00022801"/>
    </source>
</evidence>
<dbReference type="Gene3D" id="1.10.530.10">
    <property type="match status" value="1"/>
</dbReference>
<feature type="disulfide bond" evidence="7">
    <location>
        <begin position="92"/>
        <end position="98"/>
    </location>
</feature>
<dbReference type="GO" id="GO:0003796">
    <property type="term" value="F:lysozyme activity"/>
    <property type="evidence" value="ECO:0007669"/>
    <property type="project" value="UniProtKB-EC"/>
</dbReference>
<evidence type="ECO:0000313" key="9">
    <source>
        <dbReference type="EMBL" id="KAJ9583155.1"/>
    </source>
</evidence>
<keyword evidence="6" id="KW-0326">Glycosidase</keyword>
<feature type="disulfide bond" evidence="7">
    <location>
        <begin position="38"/>
        <end position="122"/>
    </location>
</feature>
<accession>A0AAD7ZMK0</accession>
<dbReference type="CDD" id="cd16890">
    <property type="entry name" value="lyz_i"/>
    <property type="match status" value="1"/>
</dbReference>
<sequence>MNTSRALVIHVLLLVVVTTTWGLLATRGRKNSIDMELCMGCICEATSNCNLTFQCTRGLCGPFLISEIYWKEAGRPTITGDNPNRKGAYHKCVTEPYCAAATVHQYLAKYHQDCNGDGRIDCDDFARIHYMGGHQCKINMNHLGYYKIFRECNKSLQKLMG</sequence>
<keyword evidence="7" id="KW-1015">Disulfide bond</keyword>
<dbReference type="FunFam" id="1.10.530.10:FF:000019">
    <property type="entry name" value="lysozyme"/>
    <property type="match status" value="1"/>
</dbReference>
<evidence type="ECO:0000256" key="1">
    <source>
        <dbReference type="ARBA" id="ARBA00000632"/>
    </source>
</evidence>
<evidence type="ECO:0000256" key="4">
    <source>
        <dbReference type="ARBA" id="ARBA00022638"/>
    </source>
</evidence>
<dbReference type="PANTHER" id="PTHR11195">
    <property type="entry name" value="DESTABILASE-RELATED"/>
    <property type="match status" value="1"/>
</dbReference>
<evidence type="ECO:0000256" key="6">
    <source>
        <dbReference type="ARBA" id="ARBA00023295"/>
    </source>
</evidence>
<dbReference type="EMBL" id="JASPKZ010007658">
    <property type="protein sequence ID" value="KAJ9583155.1"/>
    <property type="molecule type" value="Genomic_DNA"/>
</dbReference>
<keyword evidence="5" id="KW-0378">Hydrolase</keyword>
<dbReference type="PROSITE" id="PS51909">
    <property type="entry name" value="LYSOZYME_I"/>
    <property type="match status" value="1"/>
</dbReference>
<feature type="disulfide bond" evidence="7">
    <location>
        <begin position="43"/>
        <end position="49"/>
    </location>
</feature>
<dbReference type="Pfam" id="PF05497">
    <property type="entry name" value="Destabilase"/>
    <property type="match status" value="1"/>
</dbReference>
<dbReference type="PANTHER" id="PTHR11195:SF22">
    <property type="entry name" value="LYSOZYME"/>
    <property type="match status" value="1"/>
</dbReference>
<keyword evidence="3" id="KW-0929">Antimicrobial</keyword>
<feature type="chain" id="PRO_5042034486" description="lysozyme" evidence="8">
    <location>
        <begin position="23"/>
        <end position="161"/>
    </location>
</feature>
<reference evidence="9" key="2">
    <citation type="submission" date="2023-05" db="EMBL/GenBank/DDBJ databases">
        <authorList>
            <person name="Fouks B."/>
        </authorList>
    </citation>
    <scope>NUCLEOTIDE SEQUENCE</scope>
    <source>
        <strain evidence="9">Stay&amp;Tobe</strain>
        <tissue evidence="9">Testes</tissue>
    </source>
</reference>
<dbReference type="GO" id="GO:0042742">
    <property type="term" value="P:defense response to bacterium"/>
    <property type="evidence" value="ECO:0007669"/>
    <property type="project" value="UniProtKB-KW"/>
</dbReference>
<comment type="catalytic activity">
    <reaction evidence="1">
        <text>Hydrolysis of (1-&gt;4)-beta-linkages between N-acetylmuramic acid and N-acetyl-D-glucosamine residues in a peptidoglycan and between N-acetyl-D-glucosamine residues in chitodextrins.</text>
        <dbReference type="EC" id="3.2.1.17"/>
    </reaction>
</comment>
<protein>
    <recommendedName>
        <fullName evidence="2">lysozyme</fullName>
        <ecNumber evidence="2">3.2.1.17</ecNumber>
    </recommendedName>
</protein>
<dbReference type="PROSITE" id="PS00018">
    <property type="entry name" value="EF_HAND_1"/>
    <property type="match status" value="1"/>
</dbReference>
<dbReference type="InterPro" id="IPR008597">
    <property type="entry name" value="Invert_lysozyme"/>
</dbReference>
<dbReference type="InterPro" id="IPR018247">
    <property type="entry name" value="EF_Hand_1_Ca_BS"/>
</dbReference>
<evidence type="ECO:0000256" key="7">
    <source>
        <dbReference type="PIRSR" id="PIRSR608597-3"/>
    </source>
</evidence>
<proteinExistence type="predicted"/>
<evidence type="ECO:0000256" key="3">
    <source>
        <dbReference type="ARBA" id="ARBA00022529"/>
    </source>
</evidence>
<gene>
    <name evidence="9" type="ORF">L9F63_022496</name>
</gene>
<name>A0AAD7ZMK0_DIPPU</name>
<keyword evidence="8" id="KW-0732">Signal</keyword>
<comment type="caution">
    <text evidence="9">The sequence shown here is derived from an EMBL/GenBank/DDBJ whole genome shotgun (WGS) entry which is preliminary data.</text>
</comment>
<dbReference type="AlphaFoldDB" id="A0AAD7ZMK0"/>
<evidence type="ECO:0000256" key="8">
    <source>
        <dbReference type="SAM" id="SignalP"/>
    </source>
</evidence>
<dbReference type="GO" id="GO:0031640">
    <property type="term" value="P:killing of cells of another organism"/>
    <property type="evidence" value="ECO:0007669"/>
    <property type="project" value="UniProtKB-KW"/>
</dbReference>
<evidence type="ECO:0000256" key="2">
    <source>
        <dbReference type="ARBA" id="ARBA00012732"/>
    </source>
</evidence>
<dbReference type="Proteomes" id="UP001233999">
    <property type="component" value="Unassembled WGS sequence"/>
</dbReference>
<keyword evidence="4" id="KW-0081">Bacteriolytic enzyme</keyword>
<keyword evidence="10" id="KW-1185">Reference proteome</keyword>
<evidence type="ECO:0000313" key="10">
    <source>
        <dbReference type="Proteomes" id="UP001233999"/>
    </source>
</evidence>
<reference evidence="9" key="1">
    <citation type="journal article" date="2023" name="IScience">
        <title>Live-bearing cockroach genome reveals convergent evolutionary mechanisms linked to viviparity in insects and beyond.</title>
        <authorList>
            <person name="Fouks B."/>
            <person name="Harrison M.C."/>
            <person name="Mikhailova A.A."/>
            <person name="Marchal E."/>
            <person name="English S."/>
            <person name="Carruthers M."/>
            <person name="Jennings E.C."/>
            <person name="Chiamaka E.L."/>
            <person name="Frigard R.A."/>
            <person name="Pippel M."/>
            <person name="Attardo G.M."/>
            <person name="Benoit J.B."/>
            <person name="Bornberg-Bauer E."/>
            <person name="Tobe S.S."/>
        </authorList>
    </citation>
    <scope>NUCLEOTIDE SEQUENCE</scope>
    <source>
        <strain evidence="9">Stay&amp;Tobe</strain>
    </source>
</reference>
<organism evidence="9 10">
    <name type="scientific">Diploptera punctata</name>
    <name type="common">Pacific beetle cockroach</name>
    <dbReference type="NCBI Taxonomy" id="6984"/>
    <lineage>
        <taxon>Eukaryota</taxon>
        <taxon>Metazoa</taxon>
        <taxon>Ecdysozoa</taxon>
        <taxon>Arthropoda</taxon>
        <taxon>Hexapoda</taxon>
        <taxon>Insecta</taxon>
        <taxon>Pterygota</taxon>
        <taxon>Neoptera</taxon>
        <taxon>Polyneoptera</taxon>
        <taxon>Dictyoptera</taxon>
        <taxon>Blattodea</taxon>
        <taxon>Blaberoidea</taxon>
        <taxon>Blaberidae</taxon>
        <taxon>Diplopterinae</taxon>
        <taxon>Diploptera</taxon>
    </lineage>
</organism>